<dbReference type="OrthoDB" id="4297254at2"/>
<evidence type="ECO:0000313" key="3">
    <source>
        <dbReference type="Proteomes" id="UP000190367"/>
    </source>
</evidence>
<evidence type="ECO:0000256" key="1">
    <source>
        <dbReference type="SAM" id="Phobius"/>
    </source>
</evidence>
<keyword evidence="1" id="KW-0812">Transmembrane</keyword>
<keyword evidence="1" id="KW-0472">Membrane</keyword>
<gene>
    <name evidence="2" type="ORF">SAMN04488128_103115</name>
</gene>
<protein>
    <recommendedName>
        <fullName evidence="4">DoxX protein</fullName>
    </recommendedName>
</protein>
<feature type="transmembrane region" description="Helical" evidence="1">
    <location>
        <begin position="107"/>
        <end position="124"/>
    </location>
</feature>
<dbReference type="EMBL" id="FUWZ01000003">
    <property type="protein sequence ID" value="SKA29413.1"/>
    <property type="molecule type" value="Genomic_DNA"/>
</dbReference>
<sequence>MKNTILFIQRTLGILFLLAGIDKFTKLSEDPFDRIKTGFNANTGSYLEPVSTFIFNHHTFFISFVGVLMITTGLVEIINNHWVKPAGILQIIMLASFMLYFHRAIPQIFIIDGVFIVLLIIVVFQGGK</sequence>
<keyword evidence="3" id="KW-1185">Reference proteome</keyword>
<accession>A0A1T4SMN2</accession>
<evidence type="ECO:0000313" key="2">
    <source>
        <dbReference type="EMBL" id="SKA29413.1"/>
    </source>
</evidence>
<reference evidence="3" key="1">
    <citation type="submission" date="2017-02" db="EMBL/GenBank/DDBJ databases">
        <authorList>
            <person name="Varghese N."/>
            <person name="Submissions S."/>
        </authorList>
    </citation>
    <scope>NUCLEOTIDE SEQUENCE [LARGE SCALE GENOMIC DNA]</scope>
    <source>
        <strain evidence="3">DSM 22224</strain>
    </source>
</reference>
<name>A0A1T4SMN2_9BACT</name>
<proteinExistence type="predicted"/>
<evidence type="ECO:0008006" key="4">
    <source>
        <dbReference type="Google" id="ProtNLM"/>
    </source>
</evidence>
<dbReference type="RefSeq" id="WP_078670492.1">
    <property type="nucleotide sequence ID" value="NZ_FUWZ01000003.1"/>
</dbReference>
<organism evidence="2 3">
    <name type="scientific">Chitinophaga eiseniae</name>
    <dbReference type="NCBI Taxonomy" id="634771"/>
    <lineage>
        <taxon>Bacteria</taxon>
        <taxon>Pseudomonadati</taxon>
        <taxon>Bacteroidota</taxon>
        <taxon>Chitinophagia</taxon>
        <taxon>Chitinophagales</taxon>
        <taxon>Chitinophagaceae</taxon>
        <taxon>Chitinophaga</taxon>
    </lineage>
</organism>
<feature type="transmembrane region" description="Helical" evidence="1">
    <location>
        <begin position="54"/>
        <end position="75"/>
    </location>
</feature>
<dbReference type="Pfam" id="PF19507">
    <property type="entry name" value="DUF6041"/>
    <property type="match status" value="1"/>
</dbReference>
<dbReference type="InterPro" id="IPR046104">
    <property type="entry name" value="DUF6041"/>
</dbReference>
<dbReference type="Proteomes" id="UP000190367">
    <property type="component" value="Unassembled WGS sequence"/>
</dbReference>
<dbReference type="AlphaFoldDB" id="A0A1T4SMN2"/>
<keyword evidence="1" id="KW-1133">Transmembrane helix</keyword>
<dbReference type="STRING" id="634771.SAMN04488128_103115"/>